<reference evidence="2 3" key="1">
    <citation type="submission" date="2008-07" db="EMBL/GenBank/DDBJ databases">
        <authorList>
            <person name="Tandeau de Marsac N."/>
            <person name="Ferriera S."/>
            <person name="Johnson J."/>
            <person name="Kravitz S."/>
            <person name="Beeson K."/>
            <person name="Sutton G."/>
            <person name="Rogers Y.-H."/>
            <person name="Friedman R."/>
            <person name="Frazier M."/>
            <person name="Venter J.C."/>
        </authorList>
    </citation>
    <scope>NUCLEOTIDE SEQUENCE [LARGE SCALE GENOMIC DNA]</scope>
    <source>
        <strain evidence="2 3">PCC 7420</strain>
    </source>
</reference>
<organism evidence="2 3">
    <name type="scientific">Coleofasciculus chthonoplastes PCC 7420</name>
    <dbReference type="NCBI Taxonomy" id="118168"/>
    <lineage>
        <taxon>Bacteria</taxon>
        <taxon>Bacillati</taxon>
        <taxon>Cyanobacteriota</taxon>
        <taxon>Cyanophyceae</taxon>
        <taxon>Coleofasciculales</taxon>
        <taxon>Coleofasciculaceae</taxon>
        <taxon>Coleofasciculus</taxon>
    </lineage>
</organism>
<gene>
    <name evidence="2" type="ORF">MC7420_4165</name>
</gene>
<dbReference type="Proteomes" id="UP000003835">
    <property type="component" value="Unassembled WGS sequence"/>
</dbReference>
<evidence type="ECO:0000313" key="2">
    <source>
        <dbReference type="EMBL" id="EDX74180.1"/>
    </source>
</evidence>
<dbReference type="InterPro" id="IPR032830">
    <property type="entry name" value="XPB/Ssl2_N"/>
</dbReference>
<proteinExistence type="predicted"/>
<name>B4VVD5_9CYAN</name>
<feature type="domain" description="Helicase XPB/Ssl2 N-terminal" evidence="1">
    <location>
        <begin position="500"/>
        <end position="581"/>
    </location>
</feature>
<evidence type="ECO:0000259" key="1">
    <source>
        <dbReference type="Pfam" id="PF13625"/>
    </source>
</evidence>
<dbReference type="eggNOG" id="ENOG502Z8IP">
    <property type="taxonomic scope" value="Bacteria"/>
</dbReference>
<dbReference type="EMBL" id="DS989854">
    <property type="protein sequence ID" value="EDX74180.1"/>
    <property type="molecule type" value="Genomic_DNA"/>
</dbReference>
<dbReference type="HOGENOM" id="CLU_031710_0_0_3"/>
<dbReference type="AlphaFoldDB" id="B4VVD5"/>
<sequence length="614" mass="69753">MPYSKDPIIVTVAEALNQQTVDYLRRLLPHLPTTERPTRKAELVDLIQRYLKGKELKVLWEKLDPLQQTAVSEVVYSLDSHFDAAQFQAKYGQLPNWGAVNAYGTLQNPSRLGLFFFDYLMPEDLQKRLSAFVPPPAQAKLKTEDEIPKTIQQEQPVIDYNSRTFKTQVVDVSVEQRLMERAAQQDLLAVLRLIDTGKVSVSDKTRFPSTATLKTMTAILSGGDYYTDPPPEEDNFYDQPIGFIRAFAWSMLVQAGGLAELSSKKLRLTKAGQKALTLAPPKTLHTLWQKWRKTKLLDEFRRIDQIKGQTGKGKRSLTAVVGRREAITMALYACPVNHWIQVDEFFRYIQASDYDFEVTRNPWDLYICEAGYGSLGYLGYHDWSMLQGRYVLCLLFEYAATLGMVDVAYISPREARSDYCNNWGTDDLEFLSRYDGLLYFRLTPLGAYCLELTDHYTPASPEVQPVLRVLPNLEIAAMGESLTAADVLLLELYTQKVSDAVWRLEPTKLLKAVAEGYRLQELEDFLVARSPEPLPQTVEQFLADVKSRTGSLQDLGTARLIECNDPAIALLIANDSRTKKYCFLAGERRLVVPLESETRFHRALQKLGYSVPKP</sequence>
<dbReference type="STRING" id="118168.MC7420_4165"/>
<accession>B4VVD5</accession>
<dbReference type="RefSeq" id="WP_006102485.1">
    <property type="nucleotide sequence ID" value="NZ_DS989854.1"/>
</dbReference>
<dbReference type="Pfam" id="PF13625">
    <property type="entry name" value="Helicase_C_3"/>
    <property type="match status" value="1"/>
</dbReference>
<dbReference type="OrthoDB" id="443235at2"/>
<evidence type="ECO:0000313" key="3">
    <source>
        <dbReference type="Proteomes" id="UP000003835"/>
    </source>
</evidence>
<keyword evidence="3" id="KW-1185">Reference proteome</keyword>
<protein>
    <recommendedName>
        <fullName evidence="1">Helicase XPB/Ssl2 N-terminal domain-containing protein</fullName>
    </recommendedName>
</protein>